<dbReference type="STRING" id="194197.BWD09_11910"/>
<dbReference type="OrthoDB" id="8852781at2"/>
<feature type="chain" id="PRO_5012575258" description="DUF4189 domain-containing protein" evidence="1">
    <location>
        <begin position="23"/>
        <end position="171"/>
    </location>
</feature>
<dbReference type="EMBL" id="MTBO01000049">
    <property type="protein sequence ID" value="OSI13914.1"/>
    <property type="molecule type" value="Genomic_DNA"/>
</dbReference>
<sequence length="171" mass="18115">MNKLKSLLLLVCSLVVSSVAIAEQTIEQNPCMYHPHLCGGGQPAATQVVRIPSRYGAVAYDADQGIVGATDNNLKSLRAAKKEAVQRCIGYGGSKSSCKVVAATRNGCNALALGGKKTGGGIYVGKVGLLQQEAENLAMQGCREMGGQKCFIAYSKCSRDPRYQVDRAIME</sequence>
<organism evidence="3 4">
    <name type="scientific">Neisseria dentiae</name>
    <dbReference type="NCBI Taxonomy" id="194197"/>
    <lineage>
        <taxon>Bacteria</taxon>
        <taxon>Pseudomonadati</taxon>
        <taxon>Pseudomonadota</taxon>
        <taxon>Betaproteobacteria</taxon>
        <taxon>Neisseriales</taxon>
        <taxon>Neisseriaceae</taxon>
        <taxon>Neisseria</taxon>
    </lineage>
</organism>
<name>A0A1X3D2J0_9NEIS</name>
<evidence type="ECO:0000313" key="4">
    <source>
        <dbReference type="Proteomes" id="UP000193118"/>
    </source>
</evidence>
<evidence type="ECO:0000313" key="3">
    <source>
        <dbReference type="EMBL" id="OSI13914.1"/>
    </source>
</evidence>
<evidence type="ECO:0000259" key="2">
    <source>
        <dbReference type="Pfam" id="PF13827"/>
    </source>
</evidence>
<accession>A0A1X3D2J0</accession>
<comment type="caution">
    <text evidence="3">The sequence shown here is derived from an EMBL/GenBank/DDBJ whole genome shotgun (WGS) entry which is preliminary data.</text>
</comment>
<keyword evidence="1" id="KW-0732">Signal</keyword>
<feature type="domain" description="DUF4189" evidence="2">
    <location>
        <begin position="55"/>
        <end position="157"/>
    </location>
</feature>
<keyword evidence="4" id="KW-1185">Reference proteome</keyword>
<dbReference type="Proteomes" id="UP000193118">
    <property type="component" value="Unassembled WGS sequence"/>
</dbReference>
<dbReference type="InterPro" id="IPR025240">
    <property type="entry name" value="DUF4189"/>
</dbReference>
<feature type="signal peptide" evidence="1">
    <location>
        <begin position="1"/>
        <end position="22"/>
    </location>
</feature>
<dbReference type="GeneID" id="94581055"/>
<dbReference type="Pfam" id="PF13827">
    <property type="entry name" value="DUF4189"/>
    <property type="match status" value="1"/>
</dbReference>
<dbReference type="RefSeq" id="WP_085367015.1">
    <property type="nucleotide sequence ID" value="NZ_CAUJPZ010000119.1"/>
</dbReference>
<dbReference type="AlphaFoldDB" id="A0A1X3D2J0"/>
<gene>
    <name evidence="3" type="ORF">BWD09_11910</name>
</gene>
<proteinExistence type="predicted"/>
<reference evidence="4" key="1">
    <citation type="submission" date="2017-01" db="EMBL/GenBank/DDBJ databases">
        <authorList>
            <person name="Wolfgang W.J."/>
            <person name="Cole J."/>
            <person name="Wroblewski D."/>
            <person name="Mcginnis J."/>
            <person name="Musser K.A."/>
        </authorList>
    </citation>
    <scope>NUCLEOTIDE SEQUENCE [LARGE SCALE GENOMIC DNA]</scope>
    <source>
        <strain evidence="4">DSM 19151</strain>
    </source>
</reference>
<evidence type="ECO:0000256" key="1">
    <source>
        <dbReference type="SAM" id="SignalP"/>
    </source>
</evidence>
<protein>
    <recommendedName>
        <fullName evidence="2">DUF4189 domain-containing protein</fullName>
    </recommendedName>
</protein>